<keyword evidence="5" id="KW-0539">Nucleus</keyword>
<keyword evidence="3" id="KW-0507">mRNA processing</keyword>
<dbReference type="EMBL" id="LT598446">
    <property type="protein sequence ID" value="SCU86915.1"/>
    <property type="molecule type" value="Genomic_DNA"/>
</dbReference>
<evidence type="ECO:0000256" key="2">
    <source>
        <dbReference type="ARBA" id="ARBA00006856"/>
    </source>
</evidence>
<comment type="similarity">
    <text evidence="2">Belongs to the CWC22 family.</text>
</comment>
<evidence type="ECO:0000256" key="1">
    <source>
        <dbReference type="ARBA" id="ARBA00004123"/>
    </source>
</evidence>
<feature type="compositionally biased region" description="Basic and acidic residues" evidence="7">
    <location>
        <begin position="496"/>
        <end position="520"/>
    </location>
</feature>
<dbReference type="SMART" id="SM00543">
    <property type="entry name" value="MIF4G"/>
    <property type="match status" value="1"/>
</dbReference>
<evidence type="ECO:0000256" key="6">
    <source>
        <dbReference type="ARBA" id="ARBA00040804"/>
    </source>
</evidence>
<dbReference type="Pfam" id="PF02847">
    <property type="entry name" value="MA3"/>
    <property type="match status" value="1"/>
</dbReference>
<feature type="region of interest" description="Disordered" evidence="7">
    <location>
        <begin position="486"/>
        <end position="585"/>
    </location>
</feature>
<evidence type="ECO:0000313" key="9">
    <source>
        <dbReference type="EMBL" id="SCU86915.1"/>
    </source>
</evidence>
<evidence type="ECO:0000313" key="10">
    <source>
        <dbReference type="Proteomes" id="UP000189911"/>
    </source>
</evidence>
<evidence type="ECO:0000259" key="8">
    <source>
        <dbReference type="PROSITE" id="PS51366"/>
    </source>
</evidence>
<dbReference type="AlphaFoldDB" id="A0A1G4JA77"/>
<sequence length="585" mass="67280">MSADEKPDSTLQKEDWERIKSNVSSAIDVLNTGTVFPTFQALFAVNLVRGQRLLVNAILQKSLRGGNNEALAAVASLINSQISSAGLLLVEETTLRFLSSFERNDAAGCYSMASLISQLFNYDVAHEIVVLQVLHVIMEHPNSHSIRLAIEVLRQCGRELSAVAKTAHDLVYESIRTHVQDNNADKNMRKEFDMLFELRKRDYHTAVKKIRLPRHEPLIHTFLIDFDGNLLQPNENLDEFIYDQDFSAKEDEFEAIKLNQAFYEEKPIEKTNITNFNDKTQSQELEFKKKVYLTLKGSLSGDEAAHKLLKLRIPDDEKSVVAETLIMACSQETTYSKFYGITAERLCSSHQSWKSAFSQNFEKNYNEVDGYNATQVRNMGKLWGHILASDYVGLEVFKTVHMNVDETTSAGRVYLKFLFQELVLDLGVQELKKRLDEPYILPYLVNMFPLHDIDSTRFSINFFTAIGLGPLTDKMRQALESEKLAIQENENDEEVNEHKDEEDVVKLEEDQTSRTWEKFNRARRSKTASAETPTRRRSRTPTRRRSRTPTRRRSRTPIRRRSRTPSRRSRSPQVKQSFPSTHPST</sequence>
<dbReference type="SMART" id="SM00544">
    <property type="entry name" value="MA3"/>
    <property type="match status" value="1"/>
</dbReference>
<dbReference type="SUPFAM" id="SSF48371">
    <property type="entry name" value="ARM repeat"/>
    <property type="match status" value="1"/>
</dbReference>
<dbReference type="PROSITE" id="PS51366">
    <property type="entry name" value="MI"/>
    <property type="match status" value="1"/>
</dbReference>
<evidence type="ECO:0000256" key="4">
    <source>
        <dbReference type="ARBA" id="ARBA00023187"/>
    </source>
</evidence>
<feature type="compositionally biased region" description="Basic residues" evidence="7">
    <location>
        <begin position="535"/>
        <end position="570"/>
    </location>
</feature>
<organism evidence="9 10">
    <name type="scientific">Lachancea nothofagi CBS 11611</name>
    <dbReference type="NCBI Taxonomy" id="1266666"/>
    <lineage>
        <taxon>Eukaryota</taxon>
        <taxon>Fungi</taxon>
        <taxon>Dikarya</taxon>
        <taxon>Ascomycota</taxon>
        <taxon>Saccharomycotina</taxon>
        <taxon>Saccharomycetes</taxon>
        <taxon>Saccharomycetales</taxon>
        <taxon>Saccharomycetaceae</taxon>
        <taxon>Lachancea</taxon>
    </lineage>
</organism>
<feature type="domain" description="MI" evidence="8">
    <location>
        <begin position="286"/>
        <end position="402"/>
    </location>
</feature>
<dbReference type="PANTHER" id="PTHR18034:SF3">
    <property type="entry name" value="PRE-MRNA-SPLICING FACTOR CWC22 HOMOLOG"/>
    <property type="match status" value="1"/>
</dbReference>
<feature type="compositionally biased region" description="Polar residues" evidence="7">
    <location>
        <begin position="573"/>
        <end position="585"/>
    </location>
</feature>
<dbReference type="InterPro" id="IPR050781">
    <property type="entry name" value="CWC22_splicing_factor"/>
</dbReference>
<dbReference type="InterPro" id="IPR003890">
    <property type="entry name" value="MIF4G-like_typ-3"/>
</dbReference>
<evidence type="ECO:0000256" key="7">
    <source>
        <dbReference type="SAM" id="MobiDB-lite"/>
    </source>
</evidence>
<dbReference type="InterPro" id="IPR003891">
    <property type="entry name" value="Initiation_fac_eIF4g_MI"/>
</dbReference>
<dbReference type="Gene3D" id="1.25.40.180">
    <property type="match status" value="1"/>
</dbReference>
<proteinExistence type="inferred from homology"/>
<dbReference type="GO" id="GO:0071013">
    <property type="term" value="C:catalytic step 2 spliceosome"/>
    <property type="evidence" value="ECO:0007669"/>
    <property type="project" value="TreeGrafter"/>
</dbReference>
<dbReference type="GO" id="GO:0000398">
    <property type="term" value="P:mRNA splicing, via spliceosome"/>
    <property type="evidence" value="ECO:0007669"/>
    <property type="project" value="TreeGrafter"/>
</dbReference>
<comment type="subcellular location">
    <subcellularLocation>
        <location evidence="1">Nucleus</location>
    </subcellularLocation>
</comment>
<dbReference type="PANTHER" id="PTHR18034">
    <property type="entry name" value="CELL CYCLE CONTROL PROTEIN CWF22-RELATED"/>
    <property type="match status" value="1"/>
</dbReference>
<dbReference type="GO" id="GO:0003723">
    <property type="term" value="F:RNA binding"/>
    <property type="evidence" value="ECO:0007669"/>
    <property type="project" value="InterPro"/>
</dbReference>
<protein>
    <recommendedName>
        <fullName evidence="6">Pre-mRNA-splicing factor CWC22</fullName>
    </recommendedName>
</protein>
<evidence type="ECO:0000256" key="5">
    <source>
        <dbReference type="ARBA" id="ARBA00023242"/>
    </source>
</evidence>
<dbReference type="Proteomes" id="UP000189911">
    <property type="component" value="Chromosome C"/>
</dbReference>
<dbReference type="OrthoDB" id="3938623at2759"/>
<dbReference type="InterPro" id="IPR016024">
    <property type="entry name" value="ARM-type_fold"/>
</dbReference>
<keyword evidence="4" id="KW-0508">mRNA splicing</keyword>
<name>A0A1G4JA77_9SACH</name>
<keyword evidence="10" id="KW-1185">Reference proteome</keyword>
<evidence type="ECO:0000256" key="3">
    <source>
        <dbReference type="ARBA" id="ARBA00022664"/>
    </source>
</evidence>
<accession>A0A1G4JA77</accession>
<reference evidence="10" key="1">
    <citation type="submission" date="2016-03" db="EMBL/GenBank/DDBJ databases">
        <authorList>
            <person name="Devillers Hugo."/>
        </authorList>
    </citation>
    <scope>NUCLEOTIDE SEQUENCE [LARGE SCALE GENOMIC DNA]</scope>
</reference>
<gene>
    <name evidence="9" type="ORF">LANO_0C09560G</name>
</gene>